<evidence type="ECO:0000256" key="6">
    <source>
        <dbReference type="ARBA" id="ARBA00022840"/>
    </source>
</evidence>
<comment type="catalytic activity">
    <reaction evidence="9 10">
        <text>tRNA(Lys) + L-lysine + ATP = L-lysyl-tRNA(Lys) + AMP + diphosphate</text>
        <dbReference type="Rhea" id="RHEA:20792"/>
        <dbReference type="Rhea" id="RHEA-COMP:9696"/>
        <dbReference type="Rhea" id="RHEA-COMP:9697"/>
        <dbReference type="ChEBI" id="CHEBI:30616"/>
        <dbReference type="ChEBI" id="CHEBI:32551"/>
        <dbReference type="ChEBI" id="CHEBI:33019"/>
        <dbReference type="ChEBI" id="CHEBI:78442"/>
        <dbReference type="ChEBI" id="CHEBI:78529"/>
        <dbReference type="ChEBI" id="CHEBI:456215"/>
        <dbReference type="EC" id="6.1.1.6"/>
    </reaction>
</comment>
<feature type="domain" description="Aminoacyl-tRNA synthetase class I anticodon-binding" evidence="11">
    <location>
        <begin position="451"/>
        <end position="532"/>
    </location>
</feature>
<comment type="caution">
    <text evidence="12">The sequence shown here is derived from an EMBL/GenBank/DDBJ whole genome shotgun (WGS) entry which is preliminary data.</text>
</comment>
<keyword evidence="5 10" id="KW-0547">Nucleotide-binding</keyword>
<dbReference type="InterPro" id="IPR008925">
    <property type="entry name" value="aa_tRNA-synth_I_cd-bd_sf"/>
</dbReference>
<dbReference type="Gene3D" id="1.10.10.350">
    <property type="match status" value="1"/>
</dbReference>
<dbReference type="EC" id="6.1.1.6" evidence="10"/>
<dbReference type="PANTHER" id="PTHR37940">
    <property type="entry name" value="LYSINE--TRNA LIGASE"/>
    <property type="match status" value="1"/>
</dbReference>
<keyword evidence="3 10" id="KW-0963">Cytoplasm</keyword>
<dbReference type="SUPFAM" id="SSF48163">
    <property type="entry name" value="An anticodon-binding domain of class I aminoacyl-tRNA synthetases"/>
    <property type="match status" value="1"/>
</dbReference>
<comment type="subcellular location">
    <subcellularLocation>
        <location evidence="1 10">Cytoplasm</location>
    </subcellularLocation>
</comment>
<evidence type="ECO:0000256" key="10">
    <source>
        <dbReference type="HAMAP-Rule" id="MF_00177"/>
    </source>
</evidence>
<comment type="similarity">
    <text evidence="2 10">Belongs to the class-I aminoacyl-tRNA synthetase family.</text>
</comment>
<keyword evidence="7 10" id="KW-0648">Protein biosynthesis</keyword>
<keyword evidence="4 10" id="KW-0436">Ligase</keyword>
<dbReference type="NCBIfam" id="TIGR00467">
    <property type="entry name" value="lysS_arch"/>
    <property type="match status" value="1"/>
</dbReference>
<keyword evidence="8 10" id="KW-0030">Aminoacyl-tRNA synthetase</keyword>
<dbReference type="GO" id="GO:0000049">
    <property type="term" value="F:tRNA binding"/>
    <property type="evidence" value="ECO:0007669"/>
    <property type="project" value="InterPro"/>
</dbReference>
<dbReference type="AlphaFoldDB" id="A0A537JG76"/>
<dbReference type="GO" id="GO:0004824">
    <property type="term" value="F:lysine-tRNA ligase activity"/>
    <property type="evidence" value="ECO:0007669"/>
    <property type="project" value="UniProtKB-UniRule"/>
</dbReference>
<sequence>MAPPEEARGDDEKVSGHMWVDLLVEDLLKRHGGPHVVNDAKTPSGHVPVGHLRGVIMHDCVARALRDAGVSAEFLYGFDDYDPMDDLPPHLPEYARYLGTPFVNIPSPDGRAPSYGHYFAAEFTGVFERLGAHPRIYRTSEMYRSGQFDEAIRAALDQVQAVREIYREVTHSARVDDRWWPIQVLCERCGRIGTTNVLAWTGDVVEYHCAPDKVAWAEGCGHRGTRSPFGGGSKLLYRVEWPAKWRILGVTVEGAGKDHMTRGGTHDVARAISARVFGRPAPYAFAYEFLLFGGKKMSTSKAVGVGAAEILEVLRPDLARFLIVRPLPRRQLEFDPGGETIPTLYDEYDRAAAAYFRDLDNPDLARTFYFARIAGDPPRCYRPRFAKVAHLIQMPAVDLARVVAREKGAPLTEADREELERRIADARRWLAAYAPEHYKFEVHASLPTAAAALTRAQRQYLARVAESLSARAWTGEELHAHLHALRAEMTLTPREAFGAIYQAFLGKDSGPQAGWFLTALDRQFVLRRLQEAAQDAA</sequence>
<evidence type="ECO:0000256" key="9">
    <source>
        <dbReference type="ARBA" id="ARBA00048573"/>
    </source>
</evidence>
<comment type="caution">
    <text evidence="10">Lacks conserved residue(s) required for the propagation of feature annotation.</text>
</comment>
<evidence type="ECO:0000313" key="13">
    <source>
        <dbReference type="Proteomes" id="UP000320048"/>
    </source>
</evidence>
<dbReference type="InterPro" id="IPR002904">
    <property type="entry name" value="Lys-tRNA-ligase"/>
</dbReference>
<keyword evidence="6 10" id="KW-0067">ATP-binding</keyword>
<dbReference type="PANTHER" id="PTHR37940:SF1">
    <property type="entry name" value="LYSINE--TRNA LIGASE"/>
    <property type="match status" value="1"/>
</dbReference>
<dbReference type="Gene3D" id="3.40.50.620">
    <property type="entry name" value="HUPs"/>
    <property type="match status" value="2"/>
</dbReference>
<evidence type="ECO:0000259" key="11">
    <source>
        <dbReference type="Pfam" id="PF19269"/>
    </source>
</evidence>
<organism evidence="12 13">
    <name type="scientific">Candidatus Segetimicrobium genomatis</name>
    <dbReference type="NCBI Taxonomy" id="2569760"/>
    <lineage>
        <taxon>Bacteria</taxon>
        <taxon>Bacillati</taxon>
        <taxon>Candidatus Sysuimicrobiota</taxon>
        <taxon>Candidatus Sysuimicrobiia</taxon>
        <taxon>Candidatus Sysuimicrobiales</taxon>
        <taxon>Candidatus Segetimicrobiaceae</taxon>
        <taxon>Candidatus Segetimicrobium</taxon>
    </lineage>
</organism>
<dbReference type="InterPro" id="IPR014729">
    <property type="entry name" value="Rossmann-like_a/b/a_fold"/>
</dbReference>
<evidence type="ECO:0000256" key="8">
    <source>
        <dbReference type="ARBA" id="ARBA00023146"/>
    </source>
</evidence>
<dbReference type="Pfam" id="PF19269">
    <property type="entry name" value="Anticodon_2"/>
    <property type="match status" value="1"/>
</dbReference>
<evidence type="ECO:0000256" key="7">
    <source>
        <dbReference type="ARBA" id="ARBA00022917"/>
    </source>
</evidence>
<evidence type="ECO:0000313" key="12">
    <source>
        <dbReference type="EMBL" id="TMI82525.1"/>
    </source>
</evidence>
<evidence type="ECO:0000256" key="4">
    <source>
        <dbReference type="ARBA" id="ARBA00022598"/>
    </source>
</evidence>
<reference evidence="12 13" key="1">
    <citation type="journal article" date="2019" name="Nat. Microbiol.">
        <title>Mediterranean grassland soil C-N compound turnover is dependent on rainfall and depth, and is mediated by genomically divergent microorganisms.</title>
        <authorList>
            <person name="Diamond S."/>
            <person name="Andeer P.F."/>
            <person name="Li Z."/>
            <person name="Crits-Christoph A."/>
            <person name="Burstein D."/>
            <person name="Anantharaman K."/>
            <person name="Lane K.R."/>
            <person name="Thomas B.C."/>
            <person name="Pan C."/>
            <person name="Northen T.R."/>
            <person name="Banfield J.F."/>
        </authorList>
    </citation>
    <scope>NUCLEOTIDE SEQUENCE [LARGE SCALE GENOMIC DNA]</scope>
    <source>
        <strain evidence="12">NP_7</strain>
    </source>
</reference>
<dbReference type="SUPFAM" id="SSF52374">
    <property type="entry name" value="Nucleotidylyl transferase"/>
    <property type="match status" value="1"/>
</dbReference>
<accession>A0A537JG76</accession>
<evidence type="ECO:0000256" key="2">
    <source>
        <dbReference type="ARBA" id="ARBA00005594"/>
    </source>
</evidence>
<gene>
    <name evidence="10 12" type="primary">lysS</name>
    <name evidence="12" type="ORF">E6H04_04595</name>
</gene>
<name>A0A537JG76_9BACT</name>
<dbReference type="Proteomes" id="UP000320048">
    <property type="component" value="Unassembled WGS sequence"/>
</dbReference>
<dbReference type="Gene3D" id="1.10.10.770">
    <property type="match status" value="1"/>
</dbReference>
<dbReference type="Pfam" id="PF01921">
    <property type="entry name" value="tRNA-synt_1f"/>
    <property type="match status" value="1"/>
</dbReference>
<dbReference type="InterPro" id="IPR045462">
    <property type="entry name" value="aa-tRNA-synth_I_cd-bd"/>
</dbReference>
<evidence type="ECO:0000256" key="1">
    <source>
        <dbReference type="ARBA" id="ARBA00004496"/>
    </source>
</evidence>
<dbReference type="InterPro" id="IPR020751">
    <property type="entry name" value="aa-tRNA-synth_I_codon-bd_sub2"/>
</dbReference>
<proteinExistence type="inferred from homology"/>
<protein>
    <recommendedName>
        <fullName evidence="10">Lysine--tRNA ligase</fullName>
        <ecNumber evidence="10">6.1.1.6</ecNumber>
    </recommendedName>
    <alternativeName>
        <fullName evidence="10">Lysyl-tRNA synthetase</fullName>
        <shortName evidence="10">LysRS</shortName>
    </alternativeName>
</protein>
<dbReference type="HAMAP" id="MF_00177">
    <property type="entry name" value="Lys_tRNA_synth_class1"/>
    <property type="match status" value="1"/>
</dbReference>
<dbReference type="GO" id="GO:0005524">
    <property type="term" value="F:ATP binding"/>
    <property type="evidence" value="ECO:0007669"/>
    <property type="project" value="UniProtKB-UniRule"/>
</dbReference>
<dbReference type="GO" id="GO:0005737">
    <property type="term" value="C:cytoplasm"/>
    <property type="evidence" value="ECO:0007669"/>
    <property type="project" value="UniProtKB-SubCell"/>
</dbReference>
<dbReference type="GO" id="GO:0006430">
    <property type="term" value="P:lysyl-tRNA aminoacylation"/>
    <property type="evidence" value="ECO:0007669"/>
    <property type="project" value="UniProtKB-UniRule"/>
</dbReference>
<dbReference type="EMBL" id="VBAO01000121">
    <property type="protein sequence ID" value="TMI82525.1"/>
    <property type="molecule type" value="Genomic_DNA"/>
</dbReference>
<evidence type="ECO:0000256" key="3">
    <source>
        <dbReference type="ARBA" id="ARBA00022490"/>
    </source>
</evidence>
<evidence type="ECO:0000256" key="5">
    <source>
        <dbReference type="ARBA" id="ARBA00022741"/>
    </source>
</evidence>